<accession>A0A395WCX5</accession>
<name>A0A395WCX5_9FIRM</name>
<reference evidence="1 2" key="1">
    <citation type="submission" date="2018-08" db="EMBL/GenBank/DDBJ databases">
        <title>A genome reference for cultivated species of the human gut microbiota.</title>
        <authorList>
            <person name="Zou Y."/>
            <person name="Xue W."/>
            <person name="Luo G."/>
        </authorList>
    </citation>
    <scope>NUCLEOTIDE SEQUENCE [LARGE SCALE GENOMIC DNA]</scope>
    <source>
        <strain evidence="1 2">AF15-20</strain>
    </source>
</reference>
<gene>
    <name evidence="1" type="ORF">DWW32_00415</name>
</gene>
<organism evidence="1 2">
    <name type="scientific">Holdemanella biformis</name>
    <dbReference type="NCBI Taxonomy" id="1735"/>
    <lineage>
        <taxon>Bacteria</taxon>
        <taxon>Bacillati</taxon>
        <taxon>Bacillota</taxon>
        <taxon>Erysipelotrichia</taxon>
        <taxon>Erysipelotrichales</taxon>
        <taxon>Erysipelotrichaceae</taxon>
        <taxon>Holdemanella</taxon>
    </lineage>
</organism>
<dbReference type="AlphaFoldDB" id="A0A395WCX5"/>
<protein>
    <submittedName>
        <fullName evidence="1">Uncharacterized protein</fullName>
    </submittedName>
</protein>
<evidence type="ECO:0000313" key="2">
    <source>
        <dbReference type="Proteomes" id="UP000265489"/>
    </source>
</evidence>
<comment type="caution">
    <text evidence="1">The sequence shown here is derived from an EMBL/GenBank/DDBJ whole genome shotgun (WGS) entry which is preliminary data.</text>
</comment>
<evidence type="ECO:0000313" key="1">
    <source>
        <dbReference type="EMBL" id="RGU94010.1"/>
    </source>
</evidence>
<dbReference type="EMBL" id="QRYQ01000001">
    <property type="protein sequence ID" value="RGU94010.1"/>
    <property type="molecule type" value="Genomic_DNA"/>
</dbReference>
<dbReference type="RefSeq" id="WP_118324199.1">
    <property type="nucleotide sequence ID" value="NZ_QRYQ01000001.1"/>
</dbReference>
<proteinExistence type="predicted"/>
<dbReference type="Proteomes" id="UP000265489">
    <property type="component" value="Unassembled WGS sequence"/>
</dbReference>
<sequence length="137" mass="16253">MYNPNYLKAILIYVKDKETGYIHIVGTDQHDRLYLDDDGNIQYMNLQNGGTTEEDYEFVLDEQGHNQNNLTFTKEEQEKYGLSNMDDYFNSLDLETYMELETKKRIQELTEINMRLVTEKIAKEKQKCGLELRTSIY</sequence>